<dbReference type="SUPFAM" id="SSF55729">
    <property type="entry name" value="Acyl-CoA N-acyltransferases (Nat)"/>
    <property type="match status" value="1"/>
</dbReference>
<protein>
    <submittedName>
        <fullName evidence="2">Thermostable hemolysin</fullName>
    </submittedName>
</protein>
<dbReference type="EMBL" id="FNYQ01000057">
    <property type="protein sequence ID" value="SEJ18087.1"/>
    <property type="molecule type" value="Genomic_DNA"/>
</dbReference>
<proteinExistence type="predicted"/>
<dbReference type="Proteomes" id="UP000199005">
    <property type="component" value="Unassembled WGS sequence"/>
</dbReference>
<reference evidence="3 4" key="1">
    <citation type="submission" date="2016-10" db="EMBL/GenBank/DDBJ databases">
        <authorList>
            <person name="de Groot N.N."/>
        </authorList>
    </citation>
    <scope>NUCLEOTIDE SEQUENCE [LARGE SCALE GENOMIC DNA]</scope>
    <source>
        <strain evidence="2 3">DSM 1041</strain>
        <strain evidence="1 4">DSM 373</strain>
    </source>
</reference>
<dbReference type="RefSeq" id="WP_170849386.1">
    <property type="nucleotide sequence ID" value="NZ_FNYO01000080.1"/>
</dbReference>
<dbReference type="Proteomes" id="UP000199250">
    <property type="component" value="Unassembled WGS sequence"/>
</dbReference>
<dbReference type="EMBL" id="FNYO01000080">
    <property type="protein sequence ID" value="SEJ36508.1"/>
    <property type="molecule type" value="Genomic_DNA"/>
</dbReference>
<gene>
    <name evidence="1" type="ORF">SAMN04244572_03029</name>
    <name evidence="2" type="ORF">SAMN04244579_04089</name>
</gene>
<sequence length="227" mass="25634">MELSWEHEPLALIGRQRPLRVHLVKQSPDSARRRELEAFIRTRFVDYYAARIHHFMPCLLGFEDDVGQVQAVVGLRPADDTEGLFLERYLDEPIESVISKRTGLAVARRDIVEVGNFAARGPGGARLMITALTDLLDVQGFRWVVFTGTAMLLNSFERLDLSMVELGLADPARMGADLADWGHYYDTHPQVMAANITDPHNRAQFLGLHQRFAYRPLYQEVADVACG</sequence>
<evidence type="ECO:0000313" key="4">
    <source>
        <dbReference type="Proteomes" id="UP000199250"/>
    </source>
</evidence>
<dbReference type="Pfam" id="PF12261">
    <property type="entry name" value="T_hemolysin"/>
    <property type="match status" value="1"/>
</dbReference>
<name>A0A1H6Y5D0_9GAMM</name>
<dbReference type="InterPro" id="IPR022050">
    <property type="entry name" value="T_hemolysin"/>
</dbReference>
<organism evidence="2 3">
    <name type="scientific">Azotobacter beijerinckii</name>
    <dbReference type="NCBI Taxonomy" id="170623"/>
    <lineage>
        <taxon>Bacteria</taxon>
        <taxon>Pseudomonadati</taxon>
        <taxon>Pseudomonadota</taxon>
        <taxon>Gammaproteobacteria</taxon>
        <taxon>Pseudomonadales</taxon>
        <taxon>Pseudomonadaceae</taxon>
        <taxon>Azotobacter</taxon>
    </lineage>
</organism>
<accession>A0A1H6Y5D0</accession>
<dbReference type="InterPro" id="IPR016181">
    <property type="entry name" value="Acyl_CoA_acyltransferase"/>
</dbReference>
<dbReference type="STRING" id="170623.SAMN04244579_04089"/>
<evidence type="ECO:0000313" key="2">
    <source>
        <dbReference type="EMBL" id="SEJ36508.1"/>
    </source>
</evidence>
<dbReference type="AlphaFoldDB" id="A0A1H6Y5D0"/>
<evidence type="ECO:0000313" key="1">
    <source>
        <dbReference type="EMBL" id="SEJ18087.1"/>
    </source>
</evidence>
<evidence type="ECO:0000313" key="3">
    <source>
        <dbReference type="Proteomes" id="UP000199005"/>
    </source>
</evidence>